<protein>
    <submittedName>
        <fullName evidence="1">Uncharacterized protein</fullName>
    </submittedName>
</protein>
<gene>
    <name evidence="1" type="ORF">EPJ70_12175</name>
</gene>
<name>A0A5C8EXF2_9SPIR</name>
<dbReference type="AlphaFoldDB" id="A0A5C8EXF2"/>
<dbReference type="Proteomes" id="UP000324574">
    <property type="component" value="Unassembled WGS sequence"/>
</dbReference>
<evidence type="ECO:0000313" key="2">
    <source>
        <dbReference type="Proteomes" id="UP000324574"/>
    </source>
</evidence>
<dbReference type="EMBL" id="SAYG01000018">
    <property type="protein sequence ID" value="TXJ42697.1"/>
    <property type="molecule type" value="Genomic_DNA"/>
</dbReference>
<accession>A0A5C8EXF2</accession>
<reference evidence="1 2" key="1">
    <citation type="journal article" date="1992" name="Lakartidningen">
        <title>[Penicillin V and not amoxicillin is the first choice preparation in acute otitis].</title>
        <authorList>
            <person name="Kamme C."/>
            <person name="Lundgren K."/>
            <person name="Prellner K."/>
        </authorList>
    </citation>
    <scope>NUCLEOTIDE SEQUENCE [LARGE SCALE GENOMIC DNA]</scope>
    <source>
        <strain evidence="1 2">PC3714II</strain>
    </source>
</reference>
<sequence>MVKLNFPNDSKERALKRLEEIRKINTAIANKTTIKKKTAKKTNKEVKSEKLITITGEIDSKTDIFNLSNASIEFLTENKNIAKEISKIINNILNDKKEEVKELNIEKLNPIIRKCEEKIIEIKDIIKDFDYSDKKTYEELTSKVESDLKELENIKNVNKINEIIDEINKIYRNAYNKKNNVSSLSYIMETDENIDLINKIDIENLE</sequence>
<organism evidence="1 2">
    <name type="scientific">Brachyspira aalborgi</name>
    <dbReference type="NCBI Taxonomy" id="29522"/>
    <lineage>
        <taxon>Bacteria</taxon>
        <taxon>Pseudomonadati</taxon>
        <taxon>Spirochaetota</taxon>
        <taxon>Spirochaetia</taxon>
        <taxon>Brachyspirales</taxon>
        <taxon>Brachyspiraceae</taxon>
        <taxon>Brachyspira</taxon>
    </lineage>
</organism>
<evidence type="ECO:0000313" key="1">
    <source>
        <dbReference type="EMBL" id="TXJ42697.1"/>
    </source>
</evidence>
<proteinExistence type="predicted"/>
<dbReference type="RefSeq" id="WP_147527631.1">
    <property type="nucleotide sequence ID" value="NZ_SAYG01000018.1"/>
</dbReference>
<comment type="caution">
    <text evidence="1">The sequence shown here is derived from an EMBL/GenBank/DDBJ whole genome shotgun (WGS) entry which is preliminary data.</text>
</comment>